<dbReference type="PANTHER" id="PTHR33067">
    <property type="entry name" value="RNA-DIRECTED DNA POLYMERASE-RELATED"/>
    <property type="match status" value="1"/>
</dbReference>
<sequence length="169" mass="19760">MACAEKKKKPSLEEIMIQYVVRNDIATRTLPSNIEVYPKKEVKEWCQIIAQRSDKNLPEVMKEATPSRKEETPSTKKQKESSKAKIGQTNFKNLFEAFKRLYIAKVLKQMPNYANFMKDILFKKRHLQDYEMVALTKEYSAIIEKKLPPKLKDLDSFTIPCTIRTHFNG</sequence>
<proteinExistence type="predicted"/>
<dbReference type="PANTHER" id="PTHR33067:SF31">
    <property type="entry name" value="RNA-DIRECTED DNA POLYMERASE"/>
    <property type="match status" value="1"/>
</dbReference>
<evidence type="ECO:0000256" key="1">
    <source>
        <dbReference type="SAM" id="MobiDB-lite"/>
    </source>
</evidence>
<reference evidence="3" key="1">
    <citation type="journal article" date="2018" name="Gigascience">
        <title>Genome assembly of the Pink Ipe (Handroanthus impetiginosus, Bignoniaceae), a highly valued, ecologically keystone Neotropical timber forest tree.</title>
        <authorList>
            <person name="Silva-Junior O.B."/>
            <person name="Grattapaglia D."/>
            <person name="Novaes E."/>
            <person name="Collevatti R.G."/>
        </authorList>
    </citation>
    <scope>NUCLEOTIDE SEQUENCE [LARGE SCALE GENOMIC DNA]</scope>
    <source>
        <strain evidence="3">cv. UFG-1</strain>
    </source>
</reference>
<dbReference type="EMBL" id="NKXS01001455">
    <property type="protein sequence ID" value="PIN18471.1"/>
    <property type="molecule type" value="Genomic_DNA"/>
</dbReference>
<evidence type="ECO:0000313" key="3">
    <source>
        <dbReference type="Proteomes" id="UP000231279"/>
    </source>
</evidence>
<evidence type="ECO:0000313" key="2">
    <source>
        <dbReference type="EMBL" id="PIN18471.1"/>
    </source>
</evidence>
<accession>A0A2G9HLS4</accession>
<name>A0A2G9HLS4_9LAMI</name>
<dbReference type="Proteomes" id="UP000231279">
    <property type="component" value="Unassembled WGS sequence"/>
</dbReference>
<gene>
    <name evidence="2" type="ORF">CDL12_08863</name>
</gene>
<feature type="region of interest" description="Disordered" evidence="1">
    <location>
        <begin position="57"/>
        <end position="83"/>
    </location>
</feature>
<dbReference type="AlphaFoldDB" id="A0A2G9HLS4"/>
<comment type="caution">
    <text evidence="2">The sequence shown here is derived from an EMBL/GenBank/DDBJ whole genome shotgun (WGS) entry which is preliminary data.</text>
</comment>
<organism evidence="2 3">
    <name type="scientific">Handroanthus impetiginosus</name>
    <dbReference type="NCBI Taxonomy" id="429701"/>
    <lineage>
        <taxon>Eukaryota</taxon>
        <taxon>Viridiplantae</taxon>
        <taxon>Streptophyta</taxon>
        <taxon>Embryophyta</taxon>
        <taxon>Tracheophyta</taxon>
        <taxon>Spermatophyta</taxon>
        <taxon>Magnoliopsida</taxon>
        <taxon>eudicotyledons</taxon>
        <taxon>Gunneridae</taxon>
        <taxon>Pentapetalae</taxon>
        <taxon>asterids</taxon>
        <taxon>lamiids</taxon>
        <taxon>Lamiales</taxon>
        <taxon>Bignoniaceae</taxon>
        <taxon>Crescentiina</taxon>
        <taxon>Tabebuia alliance</taxon>
        <taxon>Handroanthus</taxon>
    </lineage>
</organism>
<keyword evidence="3" id="KW-1185">Reference proteome</keyword>
<protein>
    <submittedName>
        <fullName evidence="2">Uncharacterized protein</fullName>
    </submittedName>
</protein>